<evidence type="ECO:0000313" key="9">
    <source>
        <dbReference type="Proteomes" id="UP000710432"/>
    </source>
</evidence>
<dbReference type="GO" id="GO:0022625">
    <property type="term" value="C:cytosolic large ribosomal subunit"/>
    <property type="evidence" value="ECO:0007669"/>
    <property type="project" value="TreeGrafter"/>
</dbReference>
<dbReference type="PANTHER" id="PTHR45696:SF32">
    <property type="entry name" value="LARGE RIBOSOMAL SUBUNIT PROTEIN P1"/>
    <property type="match status" value="1"/>
</dbReference>
<dbReference type="CDD" id="cd05831">
    <property type="entry name" value="Ribosomal_P1"/>
    <property type="match status" value="1"/>
</dbReference>
<evidence type="ECO:0000256" key="4">
    <source>
        <dbReference type="ARBA" id="ARBA00023274"/>
    </source>
</evidence>
<organism evidence="8 9">
    <name type="scientific">Microtus ochrogaster</name>
    <name type="common">Prairie vole</name>
    <dbReference type="NCBI Taxonomy" id="79684"/>
    <lineage>
        <taxon>Eukaryota</taxon>
        <taxon>Metazoa</taxon>
        <taxon>Chordata</taxon>
        <taxon>Craniata</taxon>
        <taxon>Vertebrata</taxon>
        <taxon>Euteleostomi</taxon>
        <taxon>Mammalia</taxon>
        <taxon>Eutheria</taxon>
        <taxon>Euarchontoglires</taxon>
        <taxon>Glires</taxon>
        <taxon>Rodentia</taxon>
        <taxon>Myomorpha</taxon>
        <taxon>Muroidea</taxon>
        <taxon>Cricetidae</taxon>
        <taxon>Arvicolinae</taxon>
        <taxon>Microtus</taxon>
    </lineage>
</organism>
<dbReference type="GO" id="GO:0043021">
    <property type="term" value="F:ribonucleoprotein complex binding"/>
    <property type="evidence" value="ECO:0007669"/>
    <property type="project" value="TreeGrafter"/>
</dbReference>
<evidence type="ECO:0000313" key="8">
    <source>
        <dbReference type="EMBL" id="KAH0519412.1"/>
    </source>
</evidence>
<evidence type="ECO:0000256" key="5">
    <source>
        <dbReference type="ARBA" id="ARBA00038554"/>
    </source>
</evidence>
<proteinExistence type="inferred from homology"/>
<comment type="subunit">
    <text evidence="5">Heterodimer with RPLP2 at the lateral ribosomal stalk of the large ribosomal subunit.</text>
</comment>
<comment type="caution">
    <text evidence="8">The sequence shown here is derived from an EMBL/GenBank/DDBJ whole genome shotgun (WGS) entry which is preliminary data.</text>
</comment>
<dbReference type="GO" id="GO:0030295">
    <property type="term" value="F:protein kinase activator activity"/>
    <property type="evidence" value="ECO:0007669"/>
    <property type="project" value="TreeGrafter"/>
</dbReference>
<sequence length="81" mass="9291">MAFISELTCIYSTFILHDEEVTVKEDKINARIKAAGVNVEPFWPGLFAKAQRLVGLLQQLERHQQVVLPFPLLLSQLSRRK</sequence>
<dbReference type="AlphaFoldDB" id="A0A8J6L8Y9"/>
<accession>A0A8J6L8Y9</accession>
<evidence type="ECO:0000256" key="1">
    <source>
        <dbReference type="ARBA" id="ARBA00003362"/>
    </source>
</evidence>
<evidence type="ECO:0000256" key="2">
    <source>
        <dbReference type="ARBA" id="ARBA00005436"/>
    </source>
</evidence>
<evidence type="ECO:0000256" key="7">
    <source>
        <dbReference type="ARBA" id="ARBA00042918"/>
    </source>
</evidence>
<comment type="function">
    <text evidence="1">Plays an important role in the elongation step of protein synthesis.</text>
</comment>
<keyword evidence="3 8" id="KW-0689">Ribosomal protein</keyword>
<name>A0A8J6L8Y9_MICOH</name>
<dbReference type="GO" id="GO:0003735">
    <property type="term" value="F:structural constituent of ribosome"/>
    <property type="evidence" value="ECO:0007669"/>
    <property type="project" value="TreeGrafter"/>
</dbReference>
<dbReference type="Proteomes" id="UP000710432">
    <property type="component" value="Unassembled WGS sequence"/>
</dbReference>
<dbReference type="FunFam" id="1.10.10.1410:FF:000001">
    <property type="entry name" value="60S acidic ribosomal protein P1"/>
    <property type="match status" value="1"/>
</dbReference>
<evidence type="ECO:0000256" key="6">
    <source>
        <dbReference type="ARBA" id="ARBA00041116"/>
    </source>
</evidence>
<keyword evidence="4" id="KW-0687">Ribonucleoprotein</keyword>
<comment type="similarity">
    <text evidence="2">Belongs to the eukaryotic ribosomal protein P1/P2 family.</text>
</comment>
<protein>
    <recommendedName>
        <fullName evidence="6">Large ribosomal subunit protein P1</fullName>
    </recommendedName>
    <alternativeName>
        <fullName evidence="7">60S acidic ribosomal protein P1</fullName>
    </alternativeName>
</protein>
<dbReference type="GO" id="GO:0002181">
    <property type="term" value="P:cytoplasmic translation"/>
    <property type="evidence" value="ECO:0007669"/>
    <property type="project" value="TreeGrafter"/>
</dbReference>
<evidence type="ECO:0000256" key="3">
    <source>
        <dbReference type="ARBA" id="ARBA00022980"/>
    </source>
</evidence>
<dbReference type="Gene3D" id="1.10.10.1410">
    <property type="match status" value="1"/>
</dbReference>
<reference evidence="8" key="1">
    <citation type="submission" date="2020-03" db="EMBL/GenBank/DDBJ databases">
        <title>Studies in the Genomics of Life Span.</title>
        <authorList>
            <person name="Glass D."/>
        </authorList>
    </citation>
    <scope>NUCLEOTIDE SEQUENCE</scope>
    <source>
        <strain evidence="8">LTLLF</strain>
        <tissue evidence="8">Muscle</tissue>
    </source>
</reference>
<dbReference type="InterPro" id="IPR038716">
    <property type="entry name" value="P1/P2_N_sf"/>
</dbReference>
<dbReference type="EMBL" id="JAATJU010004806">
    <property type="protein sequence ID" value="KAH0519412.1"/>
    <property type="molecule type" value="Genomic_DNA"/>
</dbReference>
<dbReference type="PANTHER" id="PTHR45696">
    <property type="entry name" value="60S ACIDIC RIBOSOMAL PROTEIN P1"/>
    <property type="match status" value="1"/>
</dbReference>
<gene>
    <name evidence="8" type="ORF">LTLLF_208860</name>
</gene>